<evidence type="ECO:0000313" key="3">
    <source>
        <dbReference type="Proteomes" id="UP000290204"/>
    </source>
</evidence>
<keyword evidence="1" id="KW-0732">Signal</keyword>
<sequence>MMYTKLKSIKQSAAVIFFMLLVADTAKAQVASAIPDNQLLLPAKAQTITFYWQGDSINAKWEEHTAILLPVKLKNCPRRFYMQFDLGSPYSLFYKNKLRAIQARYPKAVQLKETDHELTDYSFHVDKMPVSAKQIAVKAFDSSTVNWSDKNSIEIIGTIGADLLDGKVGIIDYPKKKLTISAAIPVELAANAPLTDFIYIQRRILLPAVIKGKQTLLYFDTGSSMFELLTNRKTVELLAVDKQVIQSNVKSWGSYLTANTVATNDSIEIGNSKIPLNKATYIDGASNSQAEQMMKMGIGGMTGNKLFLNYTLIIDTKNKKFGLVRSM</sequence>
<proteinExistence type="predicted"/>
<dbReference type="OrthoDB" id="1098576at2"/>
<dbReference type="EMBL" id="SDHW01000006">
    <property type="protein sequence ID" value="RXK58410.1"/>
    <property type="molecule type" value="Genomic_DNA"/>
</dbReference>
<dbReference type="AlphaFoldDB" id="A0A4V1M760"/>
<reference evidence="2 3" key="1">
    <citation type="submission" date="2019-01" db="EMBL/GenBank/DDBJ databases">
        <title>Lacibacter sp. strain TTM-7.</title>
        <authorList>
            <person name="Chen W.-M."/>
        </authorList>
    </citation>
    <scope>NUCLEOTIDE SEQUENCE [LARGE SCALE GENOMIC DNA]</scope>
    <source>
        <strain evidence="2 3">TTM-7</strain>
    </source>
</reference>
<accession>A0A4V1M760</accession>
<feature type="chain" id="PRO_5020608387" description="Peptidase A2 domain-containing protein" evidence="1">
    <location>
        <begin position="29"/>
        <end position="327"/>
    </location>
</feature>
<keyword evidence="3" id="KW-1185">Reference proteome</keyword>
<protein>
    <recommendedName>
        <fullName evidence="4">Peptidase A2 domain-containing protein</fullName>
    </recommendedName>
</protein>
<evidence type="ECO:0000256" key="1">
    <source>
        <dbReference type="SAM" id="SignalP"/>
    </source>
</evidence>
<gene>
    <name evidence="2" type="ORF">ESA94_17375</name>
</gene>
<comment type="caution">
    <text evidence="2">The sequence shown here is derived from an EMBL/GenBank/DDBJ whole genome shotgun (WGS) entry which is preliminary data.</text>
</comment>
<feature type="signal peptide" evidence="1">
    <location>
        <begin position="1"/>
        <end position="28"/>
    </location>
</feature>
<dbReference type="Proteomes" id="UP000290204">
    <property type="component" value="Unassembled WGS sequence"/>
</dbReference>
<dbReference type="RefSeq" id="WP_129132211.1">
    <property type="nucleotide sequence ID" value="NZ_SDHW01000006.1"/>
</dbReference>
<name>A0A4V1M760_9BACT</name>
<organism evidence="2 3">
    <name type="scientific">Lacibacter luteus</name>
    <dbReference type="NCBI Taxonomy" id="2508719"/>
    <lineage>
        <taxon>Bacteria</taxon>
        <taxon>Pseudomonadati</taxon>
        <taxon>Bacteroidota</taxon>
        <taxon>Chitinophagia</taxon>
        <taxon>Chitinophagales</taxon>
        <taxon>Chitinophagaceae</taxon>
        <taxon>Lacibacter</taxon>
    </lineage>
</organism>
<evidence type="ECO:0000313" key="2">
    <source>
        <dbReference type="EMBL" id="RXK58410.1"/>
    </source>
</evidence>
<evidence type="ECO:0008006" key="4">
    <source>
        <dbReference type="Google" id="ProtNLM"/>
    </source>
</evidence>